<evidence type="ECO:0000313" key="1">
    <source>
        <dbReference type="EMBL" id="GKS80501.1"/>
    </source>
</evidence>
<gene>
    <name evidence="1" type="ORF">LPAF129_01860</name>
</gene>
<organism evidence="1 2">
    <name type="scientific">Ligilactobacillus pabuli</name>
    <dbReference type="NCBI Taxonomy" id="2886039"/>
    <lineage>
        <taxon>Bacteria</taxon>
        <taxon>Bacillati</taxon>
        <taxon>Bacillota</taxon>
        <taxon>Bacilli</taxon>
        <taxon>Lactobacillales</taxon>
        <taxon>Lactobacillaceae</taxon>
        <taxon>Ligilactobacillus</taxon>
    </lineage>
</organism>
<evidence type="ECO:0000313" key="2">
    <source>
        <dbReference type="Proteomes" id="UP001055149"/>
    </source>
</evidence>
<keyword evidence="2" id="KW-1185">Reference proteome</keyword>
<protein>
    <submittedName>
        <fullName evidence="1">Uncharacterized protein</fullName>
    </submittedName>
</protein>
<sequence length="215" mass="24375">MNIKYQAVGQTIYDMYLIQNVERYLTGILTDKLEDTSLRLELISKRQLKQEHQLNLLDGIEPLLQMRGREIEQNGLYLLLSSQPTDGPQRFLDCGPFSEHGVSLMFHNPGFTFNSDDEIFKAATDCMNVAARLSAHFFASDLALSQIPANIYRSFYNYETNCVTAVLVTEQEFATDTQAVQQLAATYRLQIVSGLQQDLNGKKQAILRLTKQLAN</sequence>
<comment type="caution">
    <text evidence="1">The sequence shown here is derived from an EMBL/GenBank/DDBJ whole genome shotgun (WGS) entry which is preliminary data.</text>
</comment>
<dbReference type="Proteomes" id="UP001055149">
    <property type="component" value="Unassembled WGS sequence"/>
</dbReference>
<dbReference type="RefSeq" id="WP_244054104.1">
    <property type="nucleotide sequence ID" value="NZ_BQXH01000001.1"/>
</dbReference>
<dbReference type="EMBL" id="BQXH01000001">
    <property type="protein sequence ID" value="GKS80501.1"/>
    <property type="molecule type" value="Genomic_DNA"/>
</dbReference>
<accession>A0ABQ5JIG9</accession>
<proteinExistence type="predicted"/>
<name>A0ABQ5JIG9_9LACO</name>
<reference evidence="1" key="1">
    <citation type="journal article" date="2022" name="Int. J. Syst. Evol. Microbiol.">
        <title>A novel species of lactic acid bacteria, Ligilactobacillus pabuli sp. nov., isolated from alfalfa silage.</title>
        <authorList>
            <person name="Tohno M."/>
            <person name="Tanizawa Y."/>
            <person name="Sawada H."/>
            <person name="Sakamoto M."/>
            <person name="Ohkuma M."/>
            <person name="Kobayashi H."/>
        </authorList>
    </citation>
    <scope>NUCLEOTIDE SEQUENCE</scope>
    <source>
        <strain evidence="1">AF129</strain>
    </source>
</reference>